<dbReference type="AlphaFoldDB" id="A0A3D6BVP5"/>
<comment type="caution">
    <text evidence="2">The sequence shown here is derived from an EMBL/GenBank/DDBJ whole genome shotgun (WGS) entry which is preliminary data.</text>
</comment>
<accession>A0A3D6BVP5</accession>
<gene>
    <name evidence="2" type="ORF">DHV22_11190</name>
</gene>
<name>A0A3D6BVP5_9FLAO</name>
<dbReference type="EMBL" id="DPRK01000180">
    <property type="protein sequence ID" value="HCY82115.1"/>
    <property type="molecule type" value="Genomic_DNA"/>
</dbReference>
<evidence type="ECO:0000313" key="3">
    <source>
        <dbReference type="Proteomes" id="UP000263268"/>
    </source>
</evidence>
<evidence type="ECO:0000313" key="2">
    <source>
        <dbReference type="EMBL" id="HCY82115.1"/>
    </source>
</evidence>
<feature type="coiled-coil region" evidence="1">
    <location>
        <begin position="59"/>
        <end position="114"/>
    </location>
</feature>
<protein>
    <submittedName>
        <fullName evidence="2">Uncharacterized protein</fullName>
    </submittedName>
</protein>
<proteinExistence type="predicted"/>
<sequence length="128" mass="14724">ATLVLIMTLVIANGSQNKVRDLANVSPEMKETQRFFASTISEELKKLENQSNPETKMIINDALIQIKKLEMDYENLKIDLTKSGDDNRVIFAMIKNFQNRIDILQNTLKHIENIKQLNNFNNESNSNI</sequence>
<organism evidence="2 3">
    <name type="scientific">Xanthomarina gelatinilytica</name>
    <dbReference type="NCBI Taxonomy" id="1137281"/>
    <lineage>
        <taxon>Bacteria</taxon>
        <taxon>Pseudomonadati</taxon>
        <taxon>Bacteroidota</taxon>
        <taxon>Flavobacteriia</taxon>
        <taxon>Flavobacteriales</taxon>
        <taxon>Flavobacteriaceae</taxon>
        <taxon>Xanthomarina</taxon>
    </lineage>
</organism>
<dbReference type="Proteomes" id="UP000263268">
    <property type="component" value="Unassembled WGS sequence"/>
</dbReference>
<reference evidence="2 3" key="1">
    <citation type="journal article" date="2018" name="Nat. Biotechnol.">
        <title>A standardized bacterial taxonomy based on genome phylogeny substantially revises the tree of life.</title>
        <authorList>
            <person name="Parks D.H."/>
            <person name="Chuvochina M."/>
            <person name="Waite D.W."/>
            <person name="Rinke C."/>
            <person name="Skarshewski A."/>
            <person name="Chaumeil P.A."/>
            <person name="Hugenholtz P."/>
        </authorList>
    </citation>
    <scope>NUCLEOTIDE SEQUENCE [LARGE SCALE GENOMIC DNA]</scope>
    <source>
        <strain evidence="2">UBA10227</strain>
    </source>
</reference>
<feature type="non-terminal residue" evidence="2">
    <location>
        <position position="1"/>
    </location>
</feature>
<evidence type="ECO:0000256" key="1">
    <source>
        <dbReference type="SAM" id="Coils"/>
    </source>
</evidence>
<keyword evidence="1" id="KW-0175">Coiled coil</keyword>